<evidence type="ECO:0000256" key="4">
    <source>
        <dbReference type="ARBA" id="ARBA00022827"/>
    </source>
</evidence>
<dbReference type="Proteomes" id="UP000799429">
    <property type="component" value="Unassembled WGS sequence"/>
</dbReference>
<dbReference type="AlphaFoldDB" id="A0A9P4S8X6"/>
<dbReference type="GO" id="GO:0050660">
    <property type="term" value="F:flavin adenine dinucleotide binding"/>
    <property type="evidence" value="ECO:0007669"/>
    <property type="project" value="InterPro"/>
</dbReference>
<feature type="active site" description="Proton acceptor" evidence="6">
    <location>
        <position position="582"/>
    </location>
</feature>
<keyword evidence="4 7" id="KW-0274">FAD</keyword>
<evidence type="ECO:0000313" key="12">
    <source>
        <dbReference type="Proteomes" id="UP000799429"/>
    </source>
</evidence>
<reference evidence="11" key="1">
    <citation type="journal article" date="2020" name="Stud. Mycol.">
        <title>101 Dothideomycetes genomes: a test case for predicting lifestyles and emergence of pathogens.</title>
        <authorList>
            <person name="Haridas S."/>
            <person name="Albert R."/>
            <person name="Binder M."/>
            <person name="Bloem J."/>
            <person name="Labutti K."/>
            <person name="Salamov A."/>
            <person name="Andreopoulos B."/>
            <person name="Baker S."/>
            <person name="Barry K."/>
            <person name="Bills G."/>
            <person name="Bluhm B."/>
            <person name="Cannon C."/>
            <person name="Castanera R."/>
            <person name="Culley D."/>
            <person name="Daum C."/>
            <person name="Ezra D."/>
            <person name="Gonzalez J."/>
            <person name="Henrissat B."/>
            <person name="Kuo A."/>
            <person name="Liang C."/>
            <person name="Lipzen A."/>
            <person name="Lutzoni F."/>
            <person name="Magnuson J."/>
            <person name="Mondo S."/>
            <person name="Nolan M."/>
            <person name="Ohm R."/>
            <person name="Pangilinan J."/>
            <person name="Park H.-J."/>
            <person name="Ramirez L."/>
            <person name="Alfaro M."/>
            <person name="Sun H."/>
            <person name="Tritt A."/>
            <person name="Yoshinaga Y."/>
            <person name="Zwiers L.-H."/>
            <person name="Turgeon B."/>
            <person name="Goodwin S."/>
            <person name="Spatafora J."/>
            <person name="Crous P."/>
            <person name="Grigoriev I."/>
        </authorList>
    </citation>
    <scope>NUCLEOTIDE SEQUENCE</scope>
    <source>
        <strain evidence="11">CBS 101060</strain>
    </source>
</reference>
<dbReference type="Pfam" id="PF05199">
    <property type="entry name" value="GMC_oxred_C"/>
    <property type="match status" value="1"/>
</dbReference>
<evidence type="ECO:0000256" key="2">
    <source>
        <dbReference type="ARBA" id="ARBA00010790"/>
    </source>
</evidence>
<dbReference type="PANTHER" id="PTHR11552:SF201">
    <property type="entry name" value="GLUCOSE-METHANOL-CHOLINE OXIDOREDUCTASE N-TERMINAL DOMAIN-CONTAINING PROTEIN"/>
    <property type="match status" value="1"/>
</dbReference>
<accession>A0A9P4S8X6</accession>
<feature type="binding site" evidence="7">
    <location>
        <position position="242"/>
    </location>
    <ligand>
        <name>FAD</name>
        <dbReference type="ChEBI" id="CHEBI:57692"/>
    </ligand>
</feature>
<sequence>MSRSTTVDDFCARKFDYVICGGGTAGLVVAARLSQDSNIQVGVLEAGTDGIDDPIIYVPGRFGEAIGTKYDWAWKTVPQPGLGGRQLDYARGKVLGGSSAINFFTWMRGNREDYDAWEELGNEGWGWESLLPFFKMAEKLHAPDAELAKQHNIDVDPSSHGENGPIQTVYSREHGGSHKFWHETMQNLGAERRPTFNGSNVGVWTALTSVDPTTWRRSYAGSAYYLPNASRSNLAVLCNAMVRGVVLEGHGDNVVATGVRFAYGGQEYTVQAKAEVIVCGGSINSPQILELSGIGDPNVLNAAGIPVKVENPNVGENLQDRLMTCAVFEIDPTIQTREDLIKDPGLSKAAALEYEQTKSGPLTVLPCSMSYLPLTFMMSPEEITVIAKKALGALDNRQQILLRKLTSEKPLGQIEFVFDANNWYPVFPQEPGKKYGTILQMLQYPFTRGSIHIPPAAPGRTTTSDDGLVIDPRYYQDDGELDFAVFKATQAFADKIPRTEPLSSIVRERVWPPPSVDLTEKEDFTNYIRDHTISDWHPVGTCAMGGKNGKSAGVVDERLRVYGVKRMRVIDASIMPLQISAHLQATVYAIAEKGASMILEGRVKGGD</sequence>
<keyword evidence="5" id="KW-0560">Oxidoreductase</keyword>
<feature type="domain" description="Glucose-methanol-choline oxidoreductase N-terminal" evidence="10">
    <location>
        <begin position="281"/>
        <end position="295"/>
    </location>
</feature>
<evidence type="ECO:0000256" key="7">
    <source>
        <dbReference type="PIRSR" id="PIRSR000137-2"/>
    </source>
</evidence>
<dbReference type="InterPro" id="IPR000172">
    <property type="entry name" value="GMC_OxRdtase_N"/>
</dbReference>
<evidence type="ECO:0000256" key="5">
    <source>
        <dbReference type="ARBA" id="ARBA00023002"/>
    </source>
</evidence>
<dbReference type="PIRSF" id="PIRSF000137">
    <property type="entry name" value="Alcohol_oxidase"/>
    <property type="match status" value="1"/>
</dbReference>
<evidence type="ECO:0000256" key="3">
    <source>
        <dbReference type="ARBA" id="ARBA00022630"/>
    </source>
</evidence>
<evidence type="ECO:0000259" key="10">
    <source>
        <dbReference type="PROSITE" id="PS00624"/>
    </source>
</evidence>
<dbReference type="Gene3D" id="3.30.560.10">
    <property type="entry name" value="Glucose Oxidase, domain 3"/>
    <property type="match status" value="1"/>
</dbReference>
<keyword evidence="12" id="KW-1185">Reference proteome</keyword>
<dbReference type="InterPro" id="IPR007867">
    <property type="entry name" value="GMC_OxRtase_C"/>
</dbReference>
<comment type="similarity">
    <text evidence="2 8">Belongs to the GMC oxidoreductase family.</text>
</comment>
<dbReference type="Pfam" id="PF00732">
    <property type="entry name" value="GMC_oxred_N"/>
    <property type="match status" value="1"/>
</dbReference>
<name>A0A9P4S8X6_9PEZI</name>
<dbReference type="PROSITE" id="PS00623">
    <property type="entry name" value="GMC_OXRED_1"/>
    <property type="match status" value="1"/>
</dbReference>
<dbReference type="GO" id="GO:0016614">
    <property type="term" value="F:oxidoreductase activity, acting on CH-OH group of donors"/>
    <property type="evidence" value="ECO:0007669"/>
    <property type="project" value="InterPro"/>
</dbReference>
<comment type="caution">
    <text evidence="11">The sequence shown here is derived from an EMBL/GenBank/DDBJ whole genome shotgun (WGS) entry which is preliminary data.</text>
</comment>
<dbReference type="InterPro" id="IPR012132">
    <property type="entry name" value="GMC_OxRdtase"/>
</dbReference>
<feature type="active site" description="Proton donor" evidence="6">
    <location>
        <position position="537"/>
    </location>
</feature>
<feature type="binding site" evidence="7">
    <location>
        <begin position="536"/>
        <end position="537"/>
    </location>
    <ligand>
        <name>FAD</name>
        <dbReference type="ChEBI" id="CHEBI:57692"/>
    </ligand>
</feature>
<gene>
    <name evidence="11" type="ORF">M501DRAFT_976418</name>
</gene>
<proteinExistence type="inferred from homology"/>
<evidence type="ECO:0000259" key="9">
    <source>
        <dbReference type="PROSITE" id="PS00623"/>
    </source>
</evidence>
<feature type="domain" description="Glucose-methanol-choline oxidoreductase N-terminal" evidence="9">
    <location>
        <begin position="92"/>
        <end position="115"/>
    </location>
</feature>
<dbReference type="OrthoDB" id="269227at2759"/>
<evidence type="ECO:0000313" key="11">
    <source>
        <dbReference type="EMBL" id="KAF2838217.1"/>
    </source>
</evidence>
<keyword evidence="3 8" id="KW-0285">Flavoprotein</keyword>
<dbReference type="PROSITE" id="PS00624">
    <property type="entry name" value="GMC_OXRED_2"/>
    <property type="match status" value="1"/>
</dbReference>
<dbReference type="InterPro" id="IPR036188">
    <property type="entry name" value="FAD/NAD-bd_sf"/>
</dbReference>
<evidence type="ECO:0000256" key="1">
    <source>
        <dbReference type="ARBA" id="ARBA00001974"/>
    </source>
</evidence>
<dbReference type="PANTHER" id="PTHR11552">
    <property type="entry name" value="GLUCOSE-METHANOL-CHOLINE GMC OXIDOREDUCTASE"/>
    <property type="match status" value="1"/>
</dbReference>
<dbReference type="SUPFAM" id="SSF54373">
    <property type="entry name" value="FAD-linked reductases, C-terminal domain"/>
    <property type="match status" value="1"/>
</dbReference>
<dbReference type="SUPFAM" id="SSF51905">
    <property type="entry name" value="FAD/NAD(P)-binding domain"/>
    <property type="match status" value="1"/>
</dbReference>
<comment type="cofactor">
    <cofactor evidence="1 7">
        <name>FAD</name>
        <dbReference type="ChEBI" id="CHEBI:57692"/>
    </cofactor>
</comment>
<organism evidence="11 12">
    <name type="scientific">Patellaria atrata CBS 101060</name>
    <dbReference type="NCBI Taxonomy" id="1346257"/>
    <lineage>
        <taxon>Eukaryota</taxon>
        <taxon>Fungi</taxon>
        <taxon>Dikarya</taxon>
        <taxon>Ascomycota</taxon>
        <taxon>Pezizomycotina</taxon>
        <taxon>Dothideomycetes</taxon>
        <taxon>Dothideomycetes incertae sedis</taxon>
        <taxon>Patellariales</taxon>
        <taxon>Patellariaceae</taxon>
        <taxon>Patellaria</taxon>
    </lineage>
</organism>
<evidence type="ECO:0000256" key="6">
    <source>
        <dbReference type="PIRSR" id="PIRSR000137-1"/>
    </source>
</evidence>
<feature type="binding site" evidence="7">
    <location>
        <position position="94"/>
    </location>
    <ligand>
        <name>FAD</name>
        <dbReference type="ChEBI" id="CHEBI:57692"/>
    </ligand>
</feature>
<dbReference type="Gene3D" id="3.50.50.60">
    <property type="entry name" value="FAD/NAD(P)-binding domain"/>
    <property type="match status" value="1"/>
</dbReference>
<protein>
    <submittedName>
        <fullName evidence="11">GMC oxidoreductase</fullName>
    </submittedName>
</protein>
<dbReference type="EMBL" id="MU006097">
    <property type="protein sequence ID" value="KAF2838217.1"/>
    <property type="molecule type" value="Genomic_DNA"/>
</dbReference>
<evidence type="ECO:0000256" key="8">
    <source>
        <dbReference type="RuleBase" id="RU003968"/>
    </source>
</evidence>